<comment type="caution">
    <text evidence="1">The sequence shown here is derived from an EMBL/GenBank/DDBJ whole genome shotgun (WGS) entry which is preliminary data.</text>
</comment>
<evidence type="ECO:0000313" key="1">
    <source>
        <dbReference type="EMBL" id="MEB3347973.1"/>
    </source>
</evidence>
<accession>A0ABU6A1L6</accession>
<keyword evidence="2" id="KW-1185">Reference proteome</keyword>
<proteinExistence type="predicted"/>
<organism evidence="1 2">
    <name type="scientific">Aquimarina gracilis</name>
    <dbReference type="NCBI Taxonomy" id="874422"/>
    <lineage>
        <taxon>Bacteria</taxon>
        <taxon>Pseudomonadati</taxon>
        <taxon>Bacteroidota</taxon>
        <taxon>Flavobacteriia</taxon>
        <taxon>Flavobacteriales</taxon>
        <taxon>Flavobacteriaceae</taxon>
        <taxon>Aquimarina</taxon>
    </lineage>
</organism>
<gene>
    <name evidence="1" type="ORF">U6A24_21035</name>
</gene>
<dbReference type="RefSeq" id="WP_324181997.1">
    <property type="nucleotide sequence ID" value="NZ_BAABAW010000006.1"/>
</dbReference>
<protein>
    <submittedName>
        <fullName evidence="1">Uncharacterized protein</fullName>
    </submittedName>
</protein>
<sequence length="151" mass="17357">MKGLIIIGFLFLFSTNQIFGQFLQEQEWAKLSNYISSNDQIGFKTYLKNKGFLKANEPSEKYNFYTWNTTEKLIYAIRVNKKSGQVTYMTNDQNYVLKLLSRFMSDYTLVKSEKQSKSTTHIFQSLDGTIAVKLDTASDSGTHLLFAIIDS</sequence>
<dbReference type="Proteomes" id="UP001327027">
    <property type="component" value="Unassembled WGS sequence"/>
</dbReference>
<evidence type="ECO:0000313" key="2">
    <source>
        <dbReference type="Proteomes" id="UP001327027"/>
    </source>
</evidence>
<name>A0ABU6A1L6_9FLAO</name>
<reference evidence="1 2" key="1">
    <citation type="journal article" date="2013" name="Int. J. Syst. Evol. Microbiol.">
        <title>Aquimarina gracilis sp. nov., isolated from the gut microflora of a mussel, Mytilus coruscus, and emended description of Aquimarina spongiae.</title>
        <authorList>
            <person name="Park S.C."/>
            <person name="Choe H.N."/>
            <person name="Baik K.S."/>
            <person name="Seong C.N."/>
        </authorList>
    </citation>
    <scope>NUCLEOTIDE SEQUENCE [LARGE SCALE GENOMIC DNA]</scope>
    <source>
        <strain evidence="1 2">PSC32</strain>
    </source>
</reference>
<dbReference type="EMBL" id="JAYKLX010000011">
    <property type="protein sequence ID" value="MEB3347973.1"/>
    <property type="molecule type" value="Genomic_DNA"/>
</dbReference>